<dbReference type="OrthoDB" id="295656at2759"/>
<dbReference type="STRING" id="113226.A0A139I032"/>
<evidence type="ECO:0000259" key="8">
    <source>
        <dbReference type="PROSITE" id="PS50250"/>
    </source>
</evidence>
<dbReference type="Pfam" id="PF22241">
    <property type="entry name" value="PSMD12-CSN4_N"/>
    <property type="match status" value="1"/>
</dbReference>
<dbReference type="EMBL" id="LFZO01000499">
    <property type="protein sequence ID" value="KXT08048.1"/>
    <property type="molecule type" value="Genomic_DNA"/>
</dbReference>
<dbReference type="InterPro" id="IPR036388">
    <property type="entry name" value="WH-like_DNA-bd_sf"/>
</dbReference>
<feature type="non-terminal residue" evidence="9">
    <location>
        <position position="1"/>
    </location>
</feature>
<evidence type="ECO:0000313" key="9">
    <source>
        <dbReference type="EMBL" id="KXT08048.1"/>
    </source>
</evidence>
<dbReference type="PANTHER" id="PTHR10855:SF2">
    <property type="entry name" value="COP9 SIGNALOSOME COMPLEX SUBUNIT 4"/>
    <property type="match status" value="1"/>
</dbReference>
<dbReference type="PROSITE" id="PS50250">
    <property type="entry name" value="PCI"/>
    <property type="match status" value="1"/>
</dbReference>
<keyword evidence="10" id="KW-1185">Reference proteome</keyword>
<evidence type="ECO:0000256" key="7">
    <source>
        <dbReference type="ARBA" id="ARBA00023242"/>
    </source>
</evidence>
<dbReference type="Pfam" id="PF01399">
    <property type="entry name" value="PCI"/>
    <property type="match status" value="1"/>
</dbReference>
<dbReference type="GO" id="GO:0008180">
    <property type="term" value="C:COP9 signalosome"/>
    <property type="evidence" value="ECO:0007669"/>
    <property type="project" value="UniProtKB-KW"/>
</dbReference>
<dbReference type="InterPro" id="IPR000717">
    <property type="entry name" value="PCI_dom"/>
</dbReference>
<proteinExistence type="inferred from homology"/>
<evidence type="ECO:0000256" key="5">
    <source>
        <dbReference type="ARBA" id="ARBA00022490"/>
    </source>
</evidence>
<feature type="domain" description="PCI" evidence="8">
    <location>
        <begin position="227"/>
        <end position="396"/>
    </location>
</feature>
<keyword evidence="5" id="KW-0963">Cytoplasm</keyword>
<evidence type="ECO:0000313" key="10">
    <source>
        <dbReference type="Proteomes" id="UP000073492"/>
    </source>
</evidence>
<accession>A0A139I032</accession>
<dbReference type="InterPro" id="IPR054559">
    <property type="entry name" value="PSMD12-CSN4-like_N"/>
</dbReference>
<evidence type="ECO:0000256" key="2">
    <source>
        <dbReference type="ARBA" id="ARBA00004496"/>
    </source>
</evidence>
<dbReference type="SUPFAM" id="SSF46785">
    <property type="entry name" value="Winged helix' DNA-binding domain"/>
    <property type="match status" value="1"/>
</dbReference>
<sequence length="438" mass="48127">TNIISLLLPSAEDRRNYPEVLRPMVIACDGSDCLQMSIAAQLCQLEAGSGPQRTQGYDDLLKKIFASENVANDLVAYVQSITSDAVGIISSKPLLSAFVSQFRACGNNDVKLEAGPQILQIIGSKVVSFEQQDTDLKLILADAYEADDDFTNSAKTLQTITLESSQRQVSDDEKAKIWMRICRCYLEEDDATNAVSYLNKIKQIIYNVADQATRLQFQLSQARISDSQRSFLDASTAYHALSTESVIDEEERLQALSAAITCAVLAPAGPQRGRQLAKLYKDERATDAPEYGILEKIFLDRLLSPAEVAAFAAGLKEHQLAKTSDGSTVLDKAVLEHNLLAVSRIYANITFGNLGKLLGVDADRAEVYASGMIESNRLSGSIDQIAGIIHFNTKEPKNPKVELRLWDKNVAGLSEEVEKITTALQREQPTWYEQQVGA</sequence>
<dbReference type="PANTHER" id="PTHR10855">
    <property type="entry name" value="26S PROTEASOME NON-ATPASE REGULATORY SUBUNIT 12/COP9 SIGNALOSOME COMPLEX SUBUNIT 4"/>
    <property type="match status" value="1"/>
</dbReference>
<dbReference type="Proteomes" id="UP000073492">
    <property type="component" value="Unassembled WGS sequence"/>
</dbReference>
<evidence type="ECO:0000256" key="1">
    <source>
        <dbReference type="ARBA" id="ARBA00004123"/>
    </source>
</evidence>
<dbReference type="Gene3D" id="1.10.10.10">
    <property type="entry name" value="Winged helix-like DNA-binding domain superfamily/Winged helix DNA-binding domain"/>
    <property type="match status" value="1"/>
</dbReference>
<dbReference type="GO" id="GO:0005829">
    <property type="term" value="C:cytosol"/>
    <property type="evidence" value="ECO:0007669"/>
    <property type="project" value="TreeGrafter"/>
</dbReference>
<dbReference type="InterPro" id="IPR040134">
    <property type="entry name" value="PSMD12/CSN4"/>
</dbReference>
<keyword evidence="6" id="KW-0736">Signalosome</keyword>
<dbReference type="InterPro" id="IPR036390">
    <property type="entry name" value="WH_DNA-bd_sf"/>
</dbReference>
<comment type="subcellular location">
    <subcellularLocation>
        <location evidence="2">Cytoplasm</location>
    </subcellularLocation>
    <subcellularLocation>
        <location evidence="1">Nucleus</location>
    </subcellularLocation>
</comment>
<dbReference type="SMART" id="SM00088">
    <property type="entry name" value="PINT"/>
    <property type="match status" value="1"/>
</dbReference>
<dbReference type="AlphaFoldDB" id="A0A139I032"/>
<evidence type="ECO:0000256" key="6">
    <source>
        <dbReference type="ARBA" id="ARBA00022790"/>
    </source>
</evidence>
<organism evidence="9 10">
    <name type="scientific">Pseudocercospora musae</name>
    <dbReference type="NCBI Taxonomy" id="113226"/>
    <lineage>
        <taxon>Eukaryota</taxon>
        <taxon>Fungi</taxon>
        <taxon>Dikarya</taxon>
        <taxon>Ascomycota</taxon>
        <taxon>Pezizomycotina</taxon>
        <taxon>Dothideomycetes</taxon>
        <taxon>Dothideomycetidae</taxon>
        <taxon>Mycosphaerellales</taxon>
        <taxon>Mycosphaerellaceae</taxon>
        <taxon>Pseudocercospora</taxon>
    </lineage>
</organism>
<comment type="caution">
    <text evidence="9">The sequence shown here is derived from an EMBL/GenBank/DDBJ whole genome shotgun (WGS) entry which is preliminary data.</text>
</comment>
<reference evidence="9 10" key="1">
    <citation type="submission" date="2015-07" db="EMBL/GenBank/DDBJ databases">
        <title>Comparative genomics of the Sigatoka disease complex on banana suggests a link between parallel evolutionary changes in Pseudocercospora fijiensis and Pseudocercospora eumusae and increased virulence on the banana host.</title>
        <authorList>
            <person name="Chang T.-C."/>
            <person name="Salvucci A."/>
            <person name="Crous P.W."/>
            <person name="Stergiopoulos I."/>
        </authorList>
    </citation>
    <scope>NUCLEOTIDE SEQUENCE [LARGE SCALE GENOMIC DNA]</scope>
    <source>
        <strain evidence="9 10">CBS 116634</strain>
    </source>
</reference>
<gene>
    <name evidence="9" type="ORF">AC579_1095</name>
</gene>
<protein>
    <recommendedName>
        <fullName evidence="4">COP9 signalosome complex subunit 4</fullName>
    </recommendedName>
</protein>
<name>A0A139I032_9PEZI</name>
<keyword evidence="7" id="KW-0539">Nucleus</keyword>
<evidence type="ECO:0000256" key="4">
    <source>
        <dbReference type="ARBA" id="ARBA00014881"/>
    </source>
</evidence>
<evidence type="ECO:0000256" key="3">
    <source>
        <dbReference type="ARBA" id="ARBA00010417"/>
    </source>
</evidence>
<comment type="similarity">
    <text evidence="3">Belongs to the CSN4 family.</text>
</comment>